<feature type="region of interest" description="Disordered" evidence="2">
    <location>
        <begin position="383"/>
        <end position="402"/>
    </location>
</feature>
<dbReference type="Gene3D" id="3.60.21.10">
    <property type="match status" value="1"/>
</dbReference>
<dbReference type="InterPro" id="IPR029052">
    <property type="entry name" value="Metallo-depent_PP-like"/>
</dbReference>
<gene>
    <name evidence="4" type="primary">WBGene00091801</name>
</gene>
<dbReference type="PRINTS" id="PR00114">
    <property type="entry name" value="STPHPHTASE"/>
</dbReference>
<dbReference type="EnsemblMetazoa" id="PPA02247.1">
    <property type="protein sequence ID" value="PPA02247.1"/>
    <property type="gene ID" value="WBGene00091801"/>
</dbReference>
<dbReference type="InterPro" id="IPR004843">
    <property type="entry name" value="Calcineurin-like_PHP"/>
</dbReference>
<feature type="compositionally biased region" description="Pro residues" evidence="2">
    <location>
        <begin position="1"/>
        <end position="12"/>
    </location>
</feature>
<keyword evidence="1" id="KW-0378">Hydrolase</keyword>
<comment type="similarity">
    <text evidence="1">Belongs to the PPP phosphatase family.</text>
</comment>
<organism evidence="4 5">
    <name type="scientific">Pristionchus pacificus</name>
    <name type="common">Parasitic nematode worm</name>
    <dbReference type="NCBI Taxonomy" id="54126"/>
    <lineage>
        <taxon>Eukaryota</taxon>
        <taxon>Metazoa</taxon>
        <taxon>Ecdysozoa</taxon>
        <taxon>Nematoda</taxon>
        <taxon>Chromadorea</taxon>
        <taxon>Rhabditida</taxon>
        <taxon>Rhabditina</taxon>
        <taxon>Diplogasteromorpha</taxon>
        <taxon>Diplogasteroidea</taxon>
        <taxon>Neodiplogasteridae</taxon>
        <taxon>Pristionchus</taxon>
    </lineage>
</organism>
<dbReference type="FunFam" id="3.60.21.10:FF:000273">
    <property type="entry name" value="Serine/threonine-protein phosphatase"/>
    <property type="match status" value="1"/>
</dbReference>
<sequence>MDPPPPPIPPSLPKEEKTDKTKEAEHSQPHSENGVGETEGSGANTGPVDTSKSRPRRKSEKDKKLKKEDKQNIIKYFNQTINSLVKKKYGKKGFYYPFKSAEIMITLAAVKKILKKEPPMIEMKVPVVIVGDLHGQYSDLIRIFDMFRDDTNPGYLNTRYVFLGDYVDRGRQSLEIIMILFMLKVLYPRQFALLRGNHECRAINKAYGFAAEIRERFLDPKKSLEIFEGFNEVFTHLPLSCLVADSILCMHGGISSKMKTRDDIMKIPKPLKDVSTNPIATDLLWADPMIGLPCDVPNKVRGVSVYFGEETLDNVLNDLNLTMVFRGHQMMMNGFNFYHNKLITVFSAAAYYPDKPNRGAICCIGADGRIGFKVIIPHPPDHPDSQLKMFRGEHDTSNDHDTGYVTVAPQLAAALAHKEEAKKSREERGASGQHDKEEDKEKEKDREKEKE</sequence>
<dbReference type="Proteomes" id="UP000005239">
    <property type="component" value="Unassembled WGS sequence"/>
</dbReference>
<dbReference type="InterPro" id="IPR050341">
    <property type="entry name" value="PP1_catalytic_subunit"/>
</dbReference>
<dbReference type="PANTHER" id="PTHR11668">
    <property type="entry name" value="SERINE/THREONINE PROTEIN PHOSPHATASE"/>
    <property type="match status" value="1"/>
</dbReference>
<reference evidence="5" key="1">
    <citation type="journal article" date="2008" name="Nat. Genet.">
        <title>The Pristionchus pacificus genome provides a unique perspective on nematode lifestyle and parasitism.</title>
        <authorList>
            <person name="Dieterich C."/>
            <person name="Clifton S.W."/>
            <person name="Schuster L.N."/>
            <person name="Chinwalla A."/>
            <person name="Delehaunty K."/>
            <person name="Dinkelacker I."/>
            <person name="Fulton L."/>
            <person name="Fulton R."/>
            <person name="Godfrey J."/>
            <person name="Minx P."/>
            <person name="Mitreva M."/>
            <person name="Roeseler W."/>
            <person name="Tian H."/>
            <person name="Witte H."/>
            <person name="Yang S.P."/>
            <person name="Wilson R.K."/>
            <person name="Sommer R.J."/>
        </authorList>
    </citation>
    <scope>NUCLEOTIDE SEQUENCE [LARGE SCALE GENOMIC DNA]</scope>
    <source>
        <strain evidence="5">PS312</strain>
    </source>
</reference>
<feature type="compositionally biased region" description="Polar residues" evidence="2">
    <location>
        <begin position="41"/>
        <end position="50"/>
    </location>
</feature>
<feature type="region of interest" description="Disordered" evidence="2">
    <location>
        <begin position="1"/>
        <end position="67"/>
    </location>
</feature>
<dbReference type="Pfam" id="PF00149">
    <property type="entry name" value="Metallophos"/>
    <property type="match status" value="1"/>
</dbReference>
<evidence type="ECO:0000256" key="2">
    <source>
        <dbReference type="SAM" id="MobiDB-lite"/>
    </source>
</evidence>
<dbReference type="SUPFAM" id="SSF56300">
    <property type="entry name" value="Metallo-dependent phosphatases"/>
    <property type="match status" value="1"/>
</dbReference>
<proteinExistence type="inferred from homology"/>
<dbReference type="GO" id="GO:0004722">
    <property type="term" value="F:protein serine/threonine phosphatase activity"/>
    <property type="evidence" value="ECO:0000318"/>
    <property type="project" value="GO_Central"/>
</dbReference>
<evidence type="ECO:0000256" key="1">
    <source>
        <dbReference type="RuleBase" id="RU004273"/>
    </source>
</evidence>
<dbReference type="AlphaFoldDB" id="A0A8R1Y7B2"/>
<feature type="compositionally biased region" description="Basic and acidic residues" evidence="2">
    <location>
        <begin position="416"/>
        <end position="451"/>
    </location>
</feature>
<dbReference type="GO" id="GO:0005634">
    <property type="term" value="C:nucleus"/>
    <property type="evidence" value="ECO:0000318"/>
    <property type="project" value="GO_Central"/>
</dbReference>
<dbReference type="GO" id="GO:0005737">
    <property type="term" value="C:cytoplasm"/>
    <property type="evidence" value="ECO:0000318"/>
    <property type="project" value="GO_Central"/>
</dbReference>
<feature type="region of interest" description="Disordered" evidence="2">
    <location>
        <begin position="415"/>
        <end position="451"/>
    </location>
</feature>
<feature type="compositionally biased region" description="Basic and acidic residues" evidence="2">
    <location>
        <begin position="13"/>
        <end position="29"/>
    </location>
</feature>
<dbReference type="PROSITE" id="PS00125">
    <property type="entry name" value="SER_THR_PHOSPHATASE"/>
    <property type="match status" value="1"/>
</dbReference>
<accession>A0A8R1Y7B2</accession>
<dbReference type="SMART" id="SM00156">
    <property type="entry name" value="PP2Ac"/>
    <property type="match status" value="1"/>
</dbReference>
<feature type="domain" description="Serine/threonine specific protein phosphatases" evidence="3">
    <location>
        <begin position="194"/>
        <end position="199"/>
    </location>
</feature>
<dbReference type="EC" id="3.1.3.16" evidence="1"/>
<evidence type="ECO:0000313" key="4">
    <source>
        <dbReference type="EnsemblMetazoa" id="PPA02247.1"/>
    </source>
</evidence>
<dbReference type="CDD" id="cd00144">
    <property type="entry name" value="MPP_PPP_family"/>
    <property type="match status" value="1"/>
</dbReference>
<name>A0A8R1Y7B2_PRIPA</name>
<dbReference type="PANTHER" id="PTHR11668:SF491">
    <property type="entry name" value="SERINE_THREONINE-PROTEIN PHOSPHATASE"/>
    <property type="match status" value="1"/>
</dbReference>
<evidence type="ECO:0000313" key="5">
    <source>
        <dbReference type="Proteomes" id="UP000005239"/>
    </source>
</evidence>
<keyword evidence="5" id="KW-1185">Reference proteome</keyword>
<dbReference type="InterPro" id="IPR006186">
    <property type="entry name" value="Ser/Thr-sp_prot-phosphatase"/>
</dbReference>
<reference evidence="4" key="2">
    <citation type="submission" date="2022-06" db="UniProtKB">
        <authorList>
            <consortium name="EnsemblMetazoa"/>
        </authorList>
    </citation>
    <scope>IDENTIFICATION</scope>
    <source>
        <strain evidence="4">PS312</strain>
    </source>
</reference>
<protein>
    <recommendedName>
        <fullName evidence="1">Serine/threonine-protein phosphatase</fullName>
        <ecNumber evidence="1">3.1.3.16</ecNumber>
    </recommendedName>
</protein>
<evidence type="ECO:0000259" key="3">
    <source>
        <dbReference type="PROSITE" id="PS00125"/>
    </source>
</evidence>
<comment type="catalytic activity">
    <reaction evidence="1">
        <text>O-phospho-L-threonyl-[protein] + H2O = L-threonyl-[protein] + phosphate</text>
        <dbReference type="Rhea" id="RHEA:47004"/>
        <dbReference type="Rhea" id="RHEA-COMP:11060"/>
        <dbReference type="Rhea" id="RHEA-COMP:11605"/>
        <dbReference type="ChEBI" id="CHEBI:15377"/>
        <dbReference type="ChEBI" id="CHEBI:30013"/>
        <dbReference type="ChEBI" id="CHEBI:43474"/>
        <dbReference type="ChEBI" id="CHEBI:61977"/>
        <dbReference type="EC" id="3.1.3.16"/>
    </reaction>
</comment>